<dbReference type="InterPro" id="IPR009019">
    <property type="entry name" value="KH_sf_prok-type"/>
</dbReference>
<dbReference type="EMBL" id="UOGC01000153">
    <property type="protein sequence ID" value="VAX23753.1"/>
    <property type="molecule type" value="Genomic_DNA"/>
</dbReference>
<dbReference type="InterPro" id="IPR015946">
    <property type="entry name" value="KH_dom-like_a/b"/>
</dbReference>
<dbReference type="SUPFAM" id="SSF50249">
    <property type="entry name" value="Nucleic acid-binding proteins"/>
    <property type="match status" value="1"/>
</dbReference>
<dbReference type="CDD" id="cd22529">
    <property type="entry name" value="KH-II_NusA_rpt2"/>
    <property type="match status" value="1"/>
</dbReference>
<evidence type="ECO:0000256" key="2">
    <source>
        <dbReference type="ARBA" id="ARBA00022490"/>
    </source>
</evidence>
<keyword evidence="1" id="KW-0806">Transcription termination</keyword>
<proteinExistence type="inferred from homology"/>
<evidence type="ECO:0000256" key="3">
    <source>
        <dbReference type="ARBA" id="ARBA00022814"/>
    </source>
</evidence>
<keyword evidence="6" id="KW-0804">Transcription</keyword>
<evidence type="ECO:0000256" key="6">
    <source>
        <dbReference type="ARBA" id="ARBA00023163"/>
    </source>
</evidence>
<dbReference type="GO" id="GO:0003700">
    <property type="term" value="F:DNA-binding transcription factor activity"/>
    <property type="evidence" value="ECO:0007669"/>
    <property type="project" value="InterPro"/>
</dbReference>
<evidence type="ECO:0000256" key="5">
    <source>
        <dbReference type="ARBA" id="ARBA00023015"/>
    </source>
</evidence>
<dbReference type="PANTHER" id="PTHR22648:SF0">
    <property type="entry name" value="TRANSCRIPTION TERMINATION_ANTITERMINATION PROTEIN NUSA"/>
    <property type="match status" value="1"/>
</dbReference>
<gene>
    <name evidence="8" type="ORF">MNBD_NITROSPINAE01-913</name>
</gene>
<dbReference type="PROSITE" id="PS50126">
    <property type="entry name" value="S1"/>
    <property type="match status" value="1"/>
</dbReference>
<evidence type="ECO:0000256" key="1">
    <source>
        <dbReference type="ARBA" id="ARBA00022472"/>
    </source>
</evidence>
<dbReference type="InterPro" id="IPR013735">
    <property type="entry name" value="TF_NusA_N"/>
</dbReference>
<feature type="domain" description="S1 motif" evidence="7">
    <location>
        <begin position="134"/>
        <end position="197"/>
    </location>
</feature>
<keyword evidence="4" id="KW-0694">RNA-binding</keyword>
<dbReference type="Pfam" id="PF08529">
    <property type="entry name" value="NusA_N"/>
    <property type="match status" value="1"/>
</dbReference>
<dbReference type="InterPro" id="IPR003029">
    <property type="entry name" value="S1_domain"/>
</dbReference>
<dbReference type="PROSITE" id="PS50084">
    <property type="entry name" value="KH_TYPE_1"/>
    <property type="match status" value="1"/>
</dbReference>
<dbReference type="Pfam" id="PF13184">
    <property type="entry name" value="KH_NusA_1st"/>
    <property type="match status" value="1"/>
</dbReference>
<dbReference type="Gene3D" id="2.40.50.140">
    <property type="entry name" value="Nucleic acid-binding proteins"/>
    <property type="match status" value="1"/>
</dbReference>
<dbReference type="NCBIfam" id="TIGR01953">
    <property type="entry name" value="NusA"/>
    <property type="match status" value="1"/>
</dbReference>
<keyword evidence="3" id="KW-0889">Transcription antitermination</keyword>
<dbReference type="PANTHER" id="PTHR22648">
    <property type="entry name" value="TRANSCRIPTION TERMINATION FACTOR NUSA"/>
    <property type="match status" value="1"/>
</dbReference>
<evidence type="ECO:0000313" key="8">
    <source>
        <dbReference type="EMBL" id="VAX23753.1"/>
    </source>
</evidence>
<dbReference type="FunFam" id="3.30.300.20:FF:000005">
    <property type="entry name" value="Transcription termination/antitermination protein NusA"/>
    <property type="match status" value="1"/>
</dbReference>
<dbReference type="InterPro" id="IPR004087">
    <property type="entry name" value="KH_dom"/>
</dbReference>
<dbReference type="Gene3D" id="3.30.1480.10">
    <property type="entry name" value="NusA, N-terminal domain"/>
    <property type="match status" value="1"/>
</dbReference>
<dbReference type="GO" id="GO:0003723">
    <property type="term" value="F:RNA binding"/>
    <property type="evidence" value="ECO:0007669"/>
    <property type="project" value="UniProtKB-KW"/>
</dbReference>
<dbReference type="HAMAP" id="MF_00945_B">
    <property type="entry name" value="NusA_B"/>
    <property type="match status" value="1"/>
</dbReference>
<dbReference type="CDD" id="cd02134">
    <property type="entry name" value="KH-II_NusA_rpt1"/>
    <property type="match status" value="1"/>
</dbReference>
<dbReference type="SUPFAM" id="SSF54814">
    <property type="entry name" value="Prokaryotic type KH domain (KH-domain type II)"/>
    <property type="match status" value="2"/>
</dbReference>
<dbReference type="SMART" id="SM00322">
    <property type="entry name" value="KH"/>
    <property type="match status" value="2"/>
</dbReference>
<dbReference type="Pfam" id="PF26594">
    <property type="entry name" value="KH_NusA_2nd"/>
    <property type="match status" value="1"/>
</dbReference>
<evidence type="ECO:0000256" key="4">
    <source>
        <dbReference type="ARBA" id="ARBA00022884"/>
    </source>
</evidence>
<dbReference type="InterPro" id="IPR010213">
    <property type="entry name" value="TF_NusA"/>
</dbReference>
<dbReference type="AlphaFoldDB" id="A0A3B1CG91"/>
<keyword evidence="5" id="KW-0805">Transcription regulation</keyword>
<dbReference type="InterPro" id="IPR025249">
    <property type="entry name" value="TF_NusA_KH_1st"/>
</dbReference>
<dbReference type="GO" id="GO:0031564">
    <property type="term" value="P:transcription antitermination"/>
    <property type="evidence" value="ECO:0007669"/>
    <property type="project" value="UniProtKB-KW"/>
</dbReference>
<accession>A0A3B1CG91</accession>
<protein>
    <submittedName>
        <fullName evidence="8">Transcription termination protein NusA</fullName>
    </submittedName>
</protein>
<organism evidence="8">
    <name type="scientific">hydrothermal vent metagenome</name>
    <dbReference type="NCBI Taxonomy" id="652676"/>
    <lineage>
        <taxon>unclassified sequences</taxon>
        <taxon>metagenomes</taxon>
        <taxon>ecological metagenomes</taxon>
    </lineage>
</organism>
<dbReference type="InterPro" id="IPR036555">
    <property type="entry name" value="NusA_N_sf"/>
</dbReference>
<sequence>MTTELLNALKMVAAEKSMELDDLIATIESAVTRAAMKRLSRENLEVRFNQEKGEFDLFEQIEVTDNVEDPASQISLEDARELDESHETGSFVLKHMEMEGLGRIAAQSVRQMIHRKGKEAEHHRLLEEYRQRIGEVITGTMEGRSAGGVLFSLGNVGAILPKEEQVVNDKFNRGQHVKLAVVEVCDRWSDPVVVSRVAPALLRYLLELETPEIGEGLVEVLNVVRDNAGRSKVVVKSKKRDIDPVGACIGVRGSRIQPIVRELNGEKIDVIAWSDDPKQLIASALAPAKNVKVLLHEKSKNADVIVPDDQLSPAIGKRGVNVKLAVKLTGWELDVMNEKEYEEKKVRLAKFKKYKQDT</sequence>
<keyword evidence="2" id="KW-0963">Cytoplasm</keyword>
<dbReference type="InterPro" id="IPR030842">
    <property type="entry name" value="TF_NusA_bacterial"/>
</dbReference>
<reference evidence="8" key="1">
    <citation type="submission" date="2018-06" db="EMBL/GenBank/DDBJ databases">
        <authorList>
            <person name="Zhirakovskaya E."/>
        </authorList>
    </citation>
    <scope>NUCLEOTIDE SEQUENCE</scope>
</reference>
<dbReference type="InterPro" id="IPR058582">
    <property type="entry name" value="KH_NusA_2nd"/>
</dbReference>
<dbReference type="SUPFAM" id="SSF69705">
    <property type="entry name" value="Transcription factor NusA, N-terminal domain"/>
    <property type="match status" value="1"/>
</dbReference>
<dbReference type="InterPro" id="IPR012340">
    <property type="entry name" value="NA-bd_OB-fold"/>
</dbReference>
<dbReference type="Gene3D" id="3.30.300.20">
    <property type="match status" value="2"/>
</dbReference>
<dbReference type="FunFam" id="3.30.300.20:FF:000002">
    <property type="entry name" value="Transcription termination/antitermination protein NusA"/>
    <property type="match status" value="1"/>
</dbReference>
<dbReference type="GO" id="GO:0006353">
    <property type="term" value="P:DNA-templated transcription termination"/>
    <property type="evidence" value="ECO:0007669"/>
    <property type="project" value="UniProtKB-KW"/>
</dbReference>
<name>A0A3B1CG91_9ZZZZ</name>
<evidence type="ECO:0000259" key="7">
    <source>
        <dbReference type="PROSITE" id="PS50126"/>
    </source>
</evidence>
<dbReference type="GO" id="GO:0005829">
    <property type="term" value="C:cytosol"/>
    <property type="evidence" value="ECO:0007669"/>
    <property type="project" value="TreeGrafter"/>
</dbReference>